<name>A0ABQ4SEL9_9HYPH</name>
<reference evidence="4" key="2">
    <citation type="submission" date="2021-08" db="EMBL/GenBank/DDBJ databases">
        <authorList>
            <person name="Tani A."/>
            <person name="Ola A."/>
            <person name="Ogura Y."/>
            <person name="Katsura K."/>
            <person name="Hayashi T."/>
        </authorList>
    </citation>
    <scope>NUCLEOTIDE SEQUENCE</scope>
    <source>
        <strain evidence="4">DSM 17168</strain>
    </source>
</reference>
<evidence type="ECO:0000256" key="2">
    <source>
        <dbReference type="SAM" id="MobiDB-lite"/>
    </source>
</evidence>
<dbReference type="EMBL" id="BPQQ01000022">
    <property type="protein sequence ID" value="GJE00258.1"/>
    <property type="molecule type" value="Genomic_DNA"/>
</dbReference>
<gene>
    <name evidence="4" type="ORF">GMJLKIPL_2177</name>
</gene>
<dbReference type="RefSeq" id="WP_238235135.1">
    <property type="nucleotide sequence ID" value="NZ_BPQQ01000022.1"/>
</dbReference>
<keyword evidence="3" id="KW-0812">Transmembrane</keyword>
<keyword evidence="3" id="KW-0472">Membrane</keyword>
<evidence type="ECO:0000313" key="5">
    <source>
        <dbReference type="Proteomes" id="UP001055153"/>
    </source>
</evidence>
<feature type="coiled-coil region" evidence="1">
    <location>
        <begin position="282"/>
        <end position="316"/>
    </location>
</feature>
<accession>A0ABQ4SEL9</accession>
<comment type="caution">
    <text evidence="4">The sequence shown here is derived from an EMBL/GenBank/DDBJ whole genome shotgun (WGS) entry which is preliminary data.</text>
</comment>
<organism evidence="4 5">
    <name type="scientific">Methylobacterium isbiliense</name>
    <dbReference type="NCBI Taxonomy" id="315478"/>
    <lineage>
        <taxon>Bacteria</taxon>
        <taxon>Pseudomonadati</taxon>
        <taxon>Pseudomonadota</taxon>
        <taxon>Alphaproteobacteria</taxon>
        <taxon>Hyphomicrobiales</taxon>
        <taxon>Methylobacteriaceae</taxon>
        <taxon>Methylobacterium</taxon>
    </lineage>
</organism>
<dbReference type="PANTHER" id="PTHR32309:SF13">
    <property type="entry name" value="FERRIC ENTEROBACTIN TRANSPORT PROTEIN FEPE"/>
    <property type="match status" value="1"/>
</dbReference>
<protein>
    <recommendedName>
        <fullName evidence="6">Capsule biosynthesis protein</fullName>
    </recommendedName>
</protein>
<proteinExistence type="predicted"/>
<keyword evidence="1" id="KW-0175">Coiled coil</keyword>
<reference evidence="4" key="1">
    <citation type="journal article" date="2021" name="Front. Microbiol.">
        <title>Comprehensive Comparative Genomics and Phenotyping of Methylobacterium Species.</title>
        <authorList>
            <person name="Alessa O."/>
            <person name="Ogura Y."/>
            <person name="Fujitani Y."/>
            <person name="Takami H."/>
            <person name="Hayashi T."/>
            <person name="Sahin N."/>
            <person name="Tani A."/>
        </authorList>
    </citation>
    <scope>NUCLEOTIDE SEQUENCE</scope>
    <source>
        <strain evidence="4">DSM 17168</strain>
    </source>
</reference>
<evidence type="ECO:0008006" key="6">
    <source>
        <dbReference type="Google" id="ProtNLM"/>
    </source>
</evidence>
<dbReference type="PANTHER" id="PTHR32309">
    <property type="entry name" value="TYROSINE-PROTEIN KINASE"/>
    <property type="match status" value="1"/>
</dbReference>
<keyword evidence="5" id="KW-1185">Reference proteome</keyword>
<dbReference type="InterPro" id="IPR050445">
    <property type="entry name" value="Bact_polysacc_biosynth/exp"/>
</dbReference>
<evidence type="ECO:0000256" key="3">
    <source>
        <dbReference type="SAM" id="Phobius"/>
    </source>
</evidence>
<keyword evidence="3" id="KW-1133">Transmembrane helix</keyword>
<evidence type="ECO:0000256" key="1">
    <source>
        <dbReference type="SAM" id="Coils"/>
    </source>
</evidence>
<feature type="coiled-coil region" evidence="1">
    <location>
        <begin position="217"/>
        <end position="251"/>
    </location>
</feature>
<sequence length="413" mass="46805">MTVDARNPQGQPLTPSERSRMISESLRQMARVSRYNDPRQQIRGVRAHRRRDIITPLLFVGLFLLPSLIGALVFGLYLSDRFVTEAQFAIRPAIGSADKSLRDGVGTSSGVPKEMITQDTLIVAEYIRSRPMVEAIERQLPLREMFSRDSIDYFSRFDREKPIEKLVRYWNNRVSAKLEGTSGIVLVTVNTFDAQDALAIMQAILSESERMVNDLTARARRDALAESEREMQRAEERLSALQVAVRDLRNRDGVLDAQKTNEANVRMVAEVRAQRINLAVKLALLQRDLREDTRSIQDLKAQIAQLDATIARVEREATTQDPDQRRVLADALSRFEQLDVERKNAQTLYGLVISARERARIIADRQIEFFSMVVQPVLPESAELPRRLLWTCLTVAGAALSFGGAVMLRKFIA</sequence>
<feature type="transmembrane region" description="Helical" evidence="3">
    <location>
        <begin position="53"/>
        <end position="78"/>
    </location>
</feature>
<feature type="region of interest" description="Disordered" evidence="2">
    <location>
        <begin position="1"/>
        <end position="21"/>
    </location>
</feature>
<evidence type="ECO:0000313" key="4">
    <source>
        <dbReference type="EMBL" id="GJE00258.1"/>
    </source>
</evidence>
<dbReference type="Proteomes" id="UP001055153">
    <property type="component" value="Unassembled WGS sequence"/>
</dbReference>